<sequence>MASFRAVRRALCTAAEASPAPAATPSPSPAPGGRWERLKQSKAGVWIRSMFSDYKEACREVAVGARERPLKATVYVSLLGGAYACFYTKPDQSSFYAALLDRSNQLALLSPWIRNAASDRHVQSLMQQWNQGRLRHLGLGLCSLIYSTDFDPQSALYEASCSNLAVRWRDLPHRVLDVGFAGRWWLLERSMEDFDVNEDEFKHLPSHMQATSPPSVQEVERSEQLHKDSWLPIAVQEEEEEEEVQVQASSQQDLLSPEPADTQRTVTVETPQEPNRETTTEEETVETPQEPNRETPTEEETVETPQEPNRETTTEEETVETPQEPNRETTTEEETVETEARDATGWTLNVQEETRENIHVEGETGEDLQIQGEAGEDLQIQGEAGEDLQVQGEAGEDLQVQGEAGEDLQVQGEAGEDFHVEEMQNDTVVVETVDTKEKEEEGVEQIEAQSLRN</sequence>
<dbReference type="AlphaFoldDB" id="A0AAV2KH39"/>
<reference evidence="2 3" key="1">
    <citation type="submission" date="2024-04" db="EMBL/GenBank/DDBJ databases">
        <authorList>
            <person name="Waldvogel A.-M."/>
            <person name="Schoenle A."/>
        </authorList>
    </citation>
    <scope>NUCLEOTIDE SEQUENCE [LARGE SCALE GENOMIC DNA]</scope>
</reference>
<proteinExistence type="predicted"/>
<protein>
    <submittedName>
        <fullName evidence="2">Uncharacterized protein</fullName>
    </submittedName>
</protein>
<dbReference type="GO" id="GO:0042721">
    <property type="term" value="C:TIM22 mitochondrial import inner membrane insertion complex"/>
    <property type="evidence" value="ECO:0007669"/>
    <property type="project" value="InterPro"/>
</dbReference>
<dbReference type="Proteomes" id="UP001497482">
    <property type="component" value="Chromosome 18"/>
</dbReference>
<dbReference type="PANTHER" id="PTHR21435:SF1">
    <property type="entry name" value="MITOCHONDRIAL IMPORT INNER MEMBRANE TRANSLOCASE SUBUNIT TIM29"/>
    <property type="match status" value="1"/>
</dbReference>
<dbReference type="EMBL" id="OZ035840">
    <property type="protein sequence ID" value="CAL1589232.1"/>
    <property type="molecule type" value="Genomic_DNA"/>
</dbReference>
<keyword evidence="3" id="KW-1185">Reference proteome</keyword>
<dbReference type="PANTHER" id="PTHR21435">
    <property type="entry name" value="MITOCHONDRIAL IMPORT INNER MEMBRANE TRANSLOCASE SUBUNIT TIM29"/>
    <property type="match status" value="1"/>
</dbReference>
<evidence type="ECO:0000313" key="3">
    <source>
        <dbReference type="Proteomes" id="UP001497482"/>
    </source>
</evidence>
<feature type="region of interest" description="Disordered" evidence="1">
    <location>
        <begin position="237"/>
        <end position="347"/>
    </location>
</feature>
<feature type="region of interest" description="Disordered" evidence="1">
    <location>
        <begin position="206"/>
        <end position="225"/>
    </location>
</feature>
<evidence type="ECO:0000256" key="1">
    <source>
        <dbReference type="SAM" id="MobiDB-lite"/>
    </source>
</evidence>
<dbReference type="Pfam" id="PF10171">
    <property type="entry name" value="Tim29"/>
    <property type="match status" value="1"/>
</dbReference>
<name>A0AAV2KH39_KNICA</name>
<dbReference type="GO" id="GO:0045039">
    <property type="term" value="P:protein insertion into mitochondrial inner membrane"/>
    <property type="evidence" value="ECO:0007669"/>
    <property type="project" value="TreeGrafter"/>
</dbReference>
<gene>
    <name evidence="2" type="ORF">KC01_LOCUS18878</name>
</gene>
<dbReference type="InterPro" id="IPR019322">
    <property type="entry name" value="TIMM29"/>
</dbReference>
<organism evidence="2 3">
    <name type="scientific">Knipowitschia caucasica</name>
    <name type="common">Caucasian dwarf goby</name>
    <name type="synonym">Pomatoschistus caucasicus</name>
    <dbReference type="NCBI Taxonomy" id="637954"/>
    <lineage>
        <taxon>Eukaryota</taxon>
        <taxon>Metazoa</taxon>
        <taxon>Chordata</taxon>
        <taxon>Craniata</taxon>
        <taxon>Vertebrata</taxon>
        <taxon>Euteleostomi</taxon>
        <taxon>Actinopterygii</taxon>
        <taxon>Neopterygii</taxon>
        <taxon>Teleostei</taxon>
        <taxon>Neoteleostei</taxon>
        <taxon>Acanthomorphata</taxon>
        <taxon>Gobiaria</taxon>
        <taxon>Gobiiformes</taxon>
        <taxon>Gobioidei</taxon>
        <taxon>Gobiidae</taxon>
        <taxon>Gobiinae</taxon>
        <taxon>Knipowitschia</taxon>
    </lineage>
</organism>
<evidence type="ECO:0000313" key="2">
    <source>
        <dbReference type="EMBL" id="CAL1589232.1"/>
    </source>
</evidence>
<accession>A0AAV2KH39</accession>